<dbReference type="PANTHER" id="PTHR11748:SF119">
    <property type="entry name" value="D-2-HYDROXYGLUTARATE DEHYDROGENASE"/>
    <property type="match status" value="1"/>
</dbReference>
<dbReference type="GO" id="GO:1903457">
    <property type="term" value="P:lactate catabolic process"/>
    <property type="evidence" value="ECO:0007669"/>
    <property type="project" value="TreeGrafter"/>
</dbReference>
<dbReference type="GO" id="GO:0046872">
    <property type="term" value="F:metal ion binding"/>
    <property type="evidence" value="ECO:0007669"/>
    <property type="project" value="UniProtKB-KW"/>
</dbReference>
<dbReference type="InterPro" id="IPR036318">
    <property type="entry name" value="FAD-bd_PCMH-like_sf"/>
</dbReference>
<dbReference type="PROSITE" id="PS51379">
    <property type="entry name" value="4FE4S_FER_2"/>
    <property type="match status" value="1"/>
</dbReference>
<dbReference type="SUPFAM" id="SSF56176">
    <property type="entry name" value="FAD-binding/transporter-associated domain-like"/>
    <property type="match status" value="1"/>
</dbReference>
<dbReference type="SUPFAM" id="SSF55103">
    <property type="entry name" value="FAD-linked oxidases, C-terminal domain"/>
    <property type="match status" value="1"/>
</dbReference>
<evidence type="ECO:0000256" key="5">
    <source>
        <dbReference type="ARBA" id="ARBA00023002"/>
    </source>
</evidence>
<reference evidence="11 12" key="1">
    <citation type="journal article" date="2019" name="Environ. Microbiol.">
        <title>Species interactions and distinct microbial communities in high Arctic permafrost affected cryosols are associated with the CH4 and CO2 gas fluxes.</title>
        <authorList>
            <person name="Altshuler I."/>
            <person name="Hamel J."/>
            <person name="Turney S."/>
            <person name="Magnuson E."/>
            <person name="Levesque R."/>
            <person name="Greer C."/>
            <person name="Whyte L.G."/>
        </authorList>
    </citation>
    <scope>NUCLEOTIDE SEQUENCE [LARGE SCALE GENOMIC DNA]</scope>
    <source>
        <strain evidence="11 12">S9.3B</strain>
    </source>
</reference>
<dbReference type="GO" id="GO:0051536">
    <property type="term" value="F:iron-sulfur cluster binding"/>
    <property type="evidence" value="ECO:0007669"/>
    <property type="project" value="UniProtKB-KW"/>
</dbReference>
<keyword evidence="7" id="KW-0411">Iron-sulfur</keyword>
<keyword evidence="6" id="KW-0408">Iron</keyword>
<dbReference type="OrthoDB" id="9815648at2"/>
<dbReference type="InterPro" id="IPR006094">
    <property type="entry name" value="Oxid_FAD_bind_N"/>
</dbReference>
<organism evidence="11 12">
    <name type="scientific">Muricoccus nepalensis</name>
    <dbReference type="NCBI Taxonomy" id="1854500"/>
    <lineage>
        <taxon>Bacteria</taxon>
        <taxon>Pseudomonadati</taxon>
        <taxon>Pseudomonadota</taxon>
        <taxon>Alphaproteobacteria</taxon>
        <taxon>Acetobacterales</taxon>
        <taxon>Roseomonadaceae</taxon>
        <taxon>Muricoccus</taxon>
    </lineage>
</organism>
<dbReference type="Pfam" id="PF01565">
    <property type="entry name" value="FAD_binding_4"/>
    <property type="match status" value="1"/>
</dbReference>
<proteinExistence type="predicted"/>
<dbReference type="EMBL" id="RCZP01000013">
    <property type="protein sequence ID" value="TPG55510.1"/>
    <property type="molecule type" value="Genomic_DNA"/>
</dbReference>
<evidence type="ECO:0000256" key="8">
    <source>
        <dbReference type="SAM" id="MobiDB-lite"/>
    </source>
</evidence>
<dbReference type="GO" id="GO:0004458">
    <property type="term" value="F:D-lactate dehydrogenase (cytochrome) activity"/>
    <property type="evidence" value="ECO:0007669"/>
    <property type="project" value="TreeGrafter"/>
</dbReference>
<feature type="domain" description="4Fe-4S ferredoxin-type" evidence="9">
    <location>
        <begin position="642"/>
        <end position="671"/>
    </location>
</feature>
<dbReference type="InterPro" id="IPR016164">
    <property type="entry name" value="FAD-linked_Oxase-like_C"/>
</dbReference>
<evidence type="ECO:0000256" key="2">
    <source>
        <dbReference type="ARBA" id="ARBA00022630"/>
    </source>
</evidence>
<comment type="cofactor">
    <cofactor evidence="1">
        <name>FAD</name>
        <dbReference type="ChEBI" id="CHEBI:57692"/>
    </cofactor>
</comment>
<evidence type="ECO:0000259" key="10">
    <source>
        <dbReference type="PROSITE" id="PS51387"/>
    </source>
</evidence>
<sequence>MDATGRPPSASLRARGDAPMNAITRSRIAPGDSRLSARLKRETAGEVLFGAGDRGRYATDASIYQVEPIGVLVPRTVEDVATAMAICREEGVPVLPRGGGTSQCGQTVNRALVVDCTRHLRNVVSVDKAAMRATVQPGIALGALNDALKGDGLFFPVDPSTWARCTIGGMTANNSCGSKSIRYGLMADNVLSIDAILPDGARFAFGELPENLGEGVPGSVAELVNRLRTLGAAEAAEIAARFPKVLRRVGGYNLEALTPEARASGRGNLARILVGSEGTLAFSAGIDLKLWPIKPRKALGICQFPTFRRAMEASRHLVTLNPEAVELVDRTMIDLGRSIAIYKNTIDRIVIGEPDSLLIVEFHGHEDAALERELDRLDEMMGDLGLPGQVVRCVDPGFQAAVAEVREAGLNIMMSMKGDGKPVSFIEDTAVALDDLADYTERLNDVFERHGTKGTWYAHASVGCLHVRPVLNMKDGEDVRRMREIAEECFALVRAYKGSHSGEHGDGIVRSEFHEEMFGPRIVRAFEAVKDAFDPAGLMNPGRVVRPARMDDRTLFRYPPNYAPDPAVKPVLDWSAWPGPQGGFLGAVEMCNNNGTCRKFDAGVMCPSFRATRNERDLTRGRANTLRLALTGQLGPDALASDEVAEAMSLCVSCKACKRECPTGVDMAKMKIEAQHARAQRHGVSAKDRLIASLPRWAPLASRLPALANAREWVPGARAIGERALGFARERALPRFAPRPFRDPAEDAPAPRGDVVLLADTFNRYFEPENLHAARRVLRAAGYRAVSARAADSARPLCCGRTYLAAGMVDEARAEARRTMDALSGSDLPVIGLEPSCLLTLRDEFKSLLPGAEADRLSDRAVLLSEFLVREKAELPLQAVAPAAHIHGHCHQKSFGAFPDAVKALRAVPGMEVKPITSSCCGMAGAFGYDARRVEVSKAMGELSLAPAVRAAPEADLIVADGTSCRHQIQELTGREALHSARVLDRALRPG</sequence>
<keyword evidence="3" id="KW-0479">Metal-binding</keyword>
<dbReference type="Pfam" id="PF02754">
    <property type="entry name" value="CCG"/>
    <property type="match status" value="2"/>
</dbReference>
<keyword evidence="12" id="KW-1185">Reference proteome</keyword>
<dbReference type="Gene3D" id="3.30.70.2740">
    <property type="match status" value="1"/>
</dbReference>
<dbReference type="SUPFAM" id="SSF46548">
    <property type="entry name" value="alpha-helical ferredoxin"/>
    <property type="match status" value="1"/>
</dbReference>
<dbReference type="InterPro" id="IPR016169">
    <property type="entry name" value="FAD-bd_PCMH_sub2"/>
</dbReference>
<keyword evidence="5" id="KW-0560">Oxidoreductase</keyword>
<feature type="region of interest" description="Disordered" evidence="8">
    <location>
        <begin position="1"/>
        <end position="21"/>
    </location>
</feature>
<evidence type="ECO:0000313" key="11">
    <source>
        <dbReference type="EMBL" id="TPG55510.1"/>
    </source>
</evidence>
<evidence type="ECO:0000256" key="4">
    <source>
        <dbReference type="ARBA" id="ARBA00022827"/>
    </source>
</evidence>
<dbReference type="InterPro" id="IPR017896">
    <property type="entry name" value="4Fe4S_Fe-S-bd"/>
</dbReference>
<evidence type="ECO:0000259" key="9">
    <source>
        <dbReference type="PROSITE" id="PS51379"/>
    </source>
</evidence>
<evidence type="ECO:0000256" key="7">
    <source>
        <dbReference type="ARBA" id="ARBA00023014"/>
    </source>
</evidence>
<dbReference type="Gene3D" id="3.30.465.10">
    <property type="match status" value="1"/>
</dbReference>
<dbReference type="InterPro" id="IPR016166">
    <property type="entry name" value="FAD-bd_PCMH"/>
</dbReference>
<protein>
    <submittedName>
        <fullName evidence="11">FAD-binding oxidoreductase</fullName>
    </submittedName>
</protein>
<dbReference type="PANTHER" id="PTHR11748">
    <property type="entry name" value="D-LACTATE DEHYDROGENASE"/>
    <property type="match status" value="1"/>
</dbReference>
<gene>
    <name evidence="11" type="ORF">EAH89_14805</name>
</gene>
<dbReference type="InterPro" id="IPR017900">
    <property type="entry name" value="4Fe4S_Fe_S_CS"/>
</dbReference>
<dbReference type="PROSITE" id="PS51387">
    <property type="entry name" value="FAD_PCMH"/>
    <property type="match status" value="1"/>
</dbReference>
<dbReference type="Pfam" id="PF13183">
    <property type="entry name" value="Fer4_8"/>
    <property type="match status" value="1"/>
</dbReference>
<dbReference type="GO" id="GO:0008720">
    <property type="term" value="F:D-lactate dehydrogenase (NAD+) activity"/>
    <property type="evidence" value="ECO:0007669"/>
    <property type="project" value="TreeGrafter"/>
</dbReference>
<accession>A0A502G1U1</accession>
<keyword evidence="4" id="KW-0274">FAD</keyword>
<keyword evidence="2" id="KW-0285">Flavoprotein</keyword>
<dbReference type="Gene3D" id="1.10.45.10">
    <property type="entry name" value="Vanillyl-alcohol Oxidase, Chain A, domain 4"/>
    <property type="match status" value="1"/>
</dbReference>
<dbReference type="Proteomes" id="UP000317078">
    <property type="component" value="Unassembled WGS sequence"/>
</dbReference>
<feature type="domain" description="FAD-binding PCMH-type" evidence="10">
    <location>
        <begin position="64"/>
        <end position="293"/>
    </location>
</feature>
<dbReference type="InterPro" id="IPR004017">
    <property type="entry name" value="Cys_rich_dom"/>
</dbReference>
<evidence type="ECO:0000256" key="3">
    <source>
        <dbReference type="ARBA" id="ARBA00022723"/>
    </source>
</evidence>
<dbReference type="Pfam" id="PF02913">
    <property type="entry name" value="FAD-oxidase_C"/>
    <property type="match status" value="1"/>
</dbReference>
<evidence type="ECO:0000313" key="12">
    <source>
        <dbReference type="Proteomes" id="UP000317078"/>
    </source>
</evidence>
<evidence type="ECO:0000256" key="1">
    <source>
        <dbReference type="ARBA" id="ARBA00001974"/>
    </source>
</evidence>
<dbReference type="AlphaFoldDB" id="A0A502G1U1"/>
<dbReference type="GO" id="GO:0071949">
    <property type="term" value="F:FAD binding"/>
    <property type="evidence" value="ECO:0007669"/>
    <property type="project" value="InterPro"/>
</dbReference>
<dbReference type="InterPro" id="IPR004113">
    <property type="entry name" value="FAD-bd_oxidored_4_C"/>
</dbReference>
<dbReference type="PROSITE" id="PS00198">
    <property type="entry name" value="4FE4S_FER_1"/>
    <property type="match status" value="1"/>
</dbReference>
<name>A0A502G1U1_9PROT</name>
<dbReference type="InterPro" id="IPR016171">
    <property type="entry name" value="Vanillyl_alc_oxidase_C-sub2"/>
</dbReference>
<evidence type="ECO:0000256" key="6">
    <source>
        <dbReference type="ARBA" id="ARBA00023004"/>
    </source>
</evidence>
<comment type="caution">
    <text evidence="11">The sequence shown here is derived from an EMBL/GenBank/DDBJ whole genome shotgun (WGS) entry which is preliminary data.</text>
</comment>